<feature type="domain" description="Glycosyl transferase family 1" evidence="1">
    <location>
        <begin position="188"/>
        <end position="342"/>
    </location>
</feature>
<protein>
    <recommendedName>
        <fullName evidence="1">Glycosyl transferase family 1 domain-containing protein</fullName>
    </recommendedName>
</protein>
<sequence>MTVPNKKYKIALIGHRLSDGGGEKVMANLSIFFDKVGIEVHNIIVLDGVTYSYGGQLVNLGLLKNKRNDWYNKLSRFIFLKKYLKNQKFDFIIDFRPRMKPLQELILTKFIFKTKTIFTVHSYLLQYYMPNNKWFTRLIYIDAFAMVTCVDDIKNLVAEKYALKNLKTIYNPVNFDEIKDKIEENVLVDFTYIVAVGQYNDGIKQFDKLIACYAQSILPQKNIHLMILGKGNFDFLNSVIIANDVQNLVHLMGFQDNPFKYIIKSKFLVLSSLNEGFANVIVESLACEIPVVAFDCLCGPSTILEDKFNGLLIENQNCEKLTEAMNLFIEDEILYNYCKKNTLNSIQHFALDNIGKQWLDLMKIDL</sequence>
<name>A0A2S1LEG1_9FLAO</name>
<reference evidence="2 3" key="1">
    <citation type="submission" date="2017-04" db="EMBL/GenBank/DDBJ databases">
        <title>Compelte genome sequence of WV33.</title>
        <authorList>
            <person name="Lee P.C."/>
        </authorList>
    </citation>
    <scope>NUCLEOTIDE SEQUENCE [LARGE SCALE GENOMIC DNA]</scope>
    <source>
        <strain evidence="2 3">WV33</strain>
    </source>
</reference>
<evidence type="ECO:0000313" key="3">
    <source>
        <dbReference type="Proteomes" id="UP000244527"/>
    </source>
</evidence>
<dbReference type="SUPFAM" id="SSF53756">
    <property type="entry name" value="UDP-Glycosyltransferase/glycogen phosphorylase"/>
    <property type="match status" value="1"/>
</dbReference>
<dbReference type="AlphaFoldDB" id="A0A2S1LEG1"/>
<dbReference type="PANTHER" id="PTHR12526">
    <property type="entry name" value="GLYCOSYLTRANSFERASE"/>
    <property type="match status" value="1"/>
</dbReference>
<dbReference type="InterPro" id="IPR001296">
    <property type="entry name" value="Glyco_trans_1"/>
</dbReference>
<dbReference type="KEGG" id="ffa:FFWV33_11485"/>
<evidence type="ECO:0000313" key="2">
    <source>
        <dbReference type="EMBL" id="AWG22089.1"/>
    </source>
</evidence>
<accession>A0A2S1LEG1</accession>
<evidence type="ECO:0000259" key="1">
    <source>
        <dbReference type="Pfam" id="PF00534"/>
    </source>
</evidence>
<dbReference type="Gene3D" id="3.40.50.2000">
    <property type="entry name" value="Glycogen Phosphorylase B"/>
    <property type="match status" value="2"/>
</dbReference>
<dbReference type="EMBL" id="CP020918">
    <property type="protein sequence ID" value="AWG22089.1"/>
    <property type="molecule type" value="Genomic_DNA"/>
</dbReference>
<proteinExistence type="predicted"/>
<dbReference type="OrthoDB" id="798298at2"/>
<dbReference type="GO" id="GO:0016757">
    <property type="term" value="F:glycosyltransferase activity"/>
    <property type="evidence" value="ECO:0007669"/>
    <property type="project" value="InterPro"/>
</dbReference>
<dbReference type="RefSeq" id="WP_108741021.1">
    <property type="nucleotide sequence ID" value="NZ_CP020918.1"/>
</dbReference>
<keyword evidence="3" id="KW-1185">Reference proteome</keyword>
<dbReference type="Pfam" id="PF00534">
    <property type="entry name" value="Glycos_transf_1"/>
    <property type="match status" value="1"/>
</dbReference>
<organism evidence="2 3">
    <name type="scientific">Flavobacterium faecale</name>
    <dbReference type="NCBI Taxonomy" id="1355330"/>
    <lineage>
        <taxon>Bacteria</taxon>
        <taxon>Pseudomonadati</taxon>
        <taxon>Bacteroidota</taxon>
        <taxon>Flavobacteriia</taxon>
        <taxon>Flavobacteriales</taxon>
        <taxon>Flavobacteriaceae</taxon>
        <taxon>Flavobacterium</taxon>
    </lineage>
</organism>
<dbReference type="Proteomes" id="UP000244527">
    <property type="component" value="Chromosome"/>
</dbReference>
<dbReference type="PANTHER" id="PTHR12526:SF630">
    <property type="entry name" value="GLYCOSYLTRANSFERASE"/>
    <property type="match status" value="1"/>
</dbReference>
<gene>
    <name evidence="2" type="ORF">FFWV33_11485</name>
</gene>